<evidence type="ECO:0000256" key="1">
    <source>
        <dbReference type="SAM" id="SignalP"/>
    </source>
</evidence>
<feature type="signal peptide" evidence="1">
    <location>
        <begin position="1"/>
        <end position="16"/>
    </location>
</feature>
<keyword evidence="3" id="KW-1185">Reference proteome</keyword>
<dbReference type="GO" id="GO:0045202">
    <property type="term" value="C:synapse"/>
    <property type="evidence" value="ECO:0007669"/>
    <property type="project" value="UniProtKB-SubCell"/>
</dbReference>
<protein>
    <recommendedName>
        <fullName evidence="4">VWFC domain-containing protein</fullName>
    </recommendedName>
</protein>
<dbReference type="OrthoDB" id="5976811at2759"/>
<dbReference type="HOGENOM" id="CLU_1984078_0_0_1"/>
<dbReference type="GO" id="GO:0030514">
    <property type="term" value="P:negative regulation of BMP signaling pathway"/>
    <property type="evidence" value="ECO:0007669"/>
    <property type="project" value="TreeGrafter"/>
</dbReference>
<organism evidence="2 3">
    <name type="scientific">Lottia gigantea</name>
    <name type="common">Giant owl limpet</name>
    <dbReference type="NCBI Taxonomy" id="225164"/>
    <lineage>
        <taxon>Eukaryota</taxon>
        <taxon>Metazoa</taxon>
        <taxon>Spiralia</taxon>
        <taxon>Lophotrochozoa</taxon>
        <taxon>Mollusca</taxon>
        <taxon>Gastropoda</taxon>
        <taxon>Patellogastropoda</taxon>
        <taxon>Lottioidea</taxon>
        <taxon>Lottiidae</taxon>
        <taxon>Lottia</taxon>
    </lineage>
</organism>
<dbReference type="AlphaFoldDB" id="V4AZA9"/>
<dbReference type="Proteomes" id="UP000030746">
    <property type="component" value="Unassembled WGS sequence"/>
</dbReference>
<dbReference type="SUPFAM" id="SSF57603">
    <property type="entry name" value="FnI-like domain"/>
    <property type="match status" value="1"/>
</dbReference>
<name>V4AZA9_LOTGI</name>
<evidence type="ECO:0000313" key="3">
    <source>
        <dbReference type="Proteomes" id="UP000030746"/>
    </source>
</evidence>
<sequence>MFSLVLLVVTPWLVFCMPPPPPAMCTCSDGTQVPPGGTHSISDCHSCYCDENNSEAQEIIAACLIVPCVDSVKMPGQCCPTCPNGENCRAEFKDDNGVERSEIIKVSDGVVKFNSTECQCDYQNYNGEPKANCVQVLSIEPVIAEKSTP</sequence>
<keyword evidence="1" id="KW-0732">Signal</keyword>
<dbReference type="RefSeq" id="XP_009046528.1">
    <property type="nucleotide sequence ID" value="XM_009048280.1"/>
</dbReference>
<evidence type="ECO:0008006" key="4">
    <source>
        <dbReference type="Google" id="ProtNLM"/>
    </source>
</evidence>
<feature type="chain" id="PRO_5004717641" description="VWFC domain-containing protein" evidence="1">
    <location>
        <begin position="17"/>
        <end position="149"/>
    </location>
</feature>
<gene>
    <name evidence="2" type="ORF">LOTGIDRAFT_157019</name>
</gene>
<dbReference type="PANTHER" id="PTHR46252:SF3">
    <property type="entry name" value="KIELIN_CHORDIN-LIKE PROTEIN"/>
    <property type="match status" value="1"/>
</dbReference>
<accession>V4AZA9</accession>
<proteinExistence type="predicted"/>
<reference evidence="2 3" key="1">
    <citation type="journal article" date="2013" name="Nature">
        <title>Insights into bilaterian evolution from three spiralian genomes.</title>
        <authorList>
            <person name="Simakov O."/>
            <person name="Marletaz F."/>
            <person name="Cho S.J."/>
            <person name="Edsinger-Gonzales E."/>
            <person name="Havlak P."/>
            <person name="Hellsten U."/>
            <person name="Kuo D.H."/>
            <person name="Larsson T."/>
            <person name="Lv J."/>
            <person name="Arendt D."/>
            <person name="Savage R."/>
            <person name="Osoegawa K."/>
            <person name="de Jong P."/>
            <person name="Grimwood J."/>
            <person name="Chapman J.A."/>
            <person name="Shapiro H."/>
            <person name="Aerts A."/>
            <person name="Otillar R.P."/>
            <person name="Terry A.Y."/>
            <person name="Boore J.L."/>
            <person name="Grigoriev I.V."/>
            <person name="Lindberg D.R."/>
            <person name="Seaver E.C."/>
            <person name="Weisblat D.A."/>
            <person name="Putnam N.H."/>
            <person name="Rokhsar D.S."/>
        </authorList>
    </citation>
    <scope>NUCLEOTIDE SEQUENCE [LARGE SCALE GENOMIC DNA]</scope>
</reference>
<dbReference type="InterPro" id="IPR042979">
    <property type="entry name" value="VWC2/VWC2L"/>
</dbReference>
<dbReference type="PANTHER" id="PTHR46252">
    <property type="entry name" value="BRORIN FAMILY MEMBER"/>
    <property type="match status" value="1"/>
</dbReference>
<dbReference type="GO" id="GO:0032281">
    <property type="term" value="C:AMPA glutamate receptor complex"/>
    <property type="evidence" value="ECO:0007669"/>
    <property type="project" value="TreeGrafter"/>
</dbReference>
<dbReference type="Pfam" id="PF23334">
    <property type="entry name" value="VWC2L_2nd"/>
    <property type="match status" value="1"/>
</dbReference>
<dbReference type="KEGG" id="lgi:LOTGIDRAFT_157019"/>
<evidence type="ECO:0000313" key="2">
    <source>
        <dbReference type="EMBL" id="ESP03058.1"/>
    </source>
</evidence>
<dbReference type="GO" id="GO:0005615">
    <property type="term" value="C:extracellular space"/>
    <property type="evidence" value="ECO:0007669"/>
    <property type="project" value="TreeGrafter"/>
</dbReference>
<dbReference type="CTD" id="20237168"/>
<dbReference type="EMBL" id="KB200129">
    <property type="protein sequence ID" value="ESP03058.1"/>
    <property type="molecule type" value="Genomic_DNA"/>
</dbReference>
<dbReference type="GeneID" id="20237168"/>